<name>A0A183FCW5_HELPZ</name>
<accession>A0A3P7W8E5</accession>
<evidence type="ECO:0000313" key="1">
    <source>
        <dbReference type="EMBL" id="VDO57310.1"/>
    </source>
</evidence>
<accession>A0A183FCW5</accession>
<reference evidence="3" key="2">
    <citation type="submission" date="2019-09" db="UniProtKB">
        <authorList>
            <consortium name="WormBaseParasite"/>
        </authorList>
    </citation>
    <scope>IDENTIFICATION</scope>
</reference>
<evidence type="ECO:0000313" key="3">
    <source>
        <dbReference type="WBParaSite" id="HPBE_0000400701-mRNA-1"/>
    </source>
</evidence>
<reference evidence="1 2" key="1">
    <citation type="submission" date="2018-11" db="EMBL/GenBank/DDBJ databases">
        <authorList>
            <consortium name="Pathogen Informatics"/>
        </authorList>
    </citation>
    <scope>NUCLEOTIDE SEQUENCE [LARGE SCALE GENOMIC DNA]</scope>
</reference>
<organism evidence="2 3">
    <name type="scientific">Heligmosomoides polygyrus</name>
    <name type="common">Parasitic roundworm</name>
    <dbReference type="NCBI Taxonomy" id="6339"/>
    <lineage>
        <taxon>Eukaryota</taxon>
        <taxon>Metazoa</taxon>
        <taxon>Ecdysozoa</taxon>
        <taxon>Nematoda</taxon>
        <taxon>Chromadorea</taxon>
        <taxon>Rhabditida</taxon>
        <taxon>Rhabditina</taxon>
        <taxon>Rhabditomorpha</taxon>
        <taxon>Strongyloidea</taxon>
        <taxon>Heligmosomidae</taxon>
        <taxon>Heligmosomoides</taxon>
    </lineage>
</organism>
<proteinExistence type="predicted"/>
<evidence type="ECO:0000313" key="2">
    <source>
        <dbReference type="Proteomes" id="UP000050761"/>
    </source>
</evidence>
<dbReference type="WBParaSite" id="HPBE_0000400701-mRNA-1">
    <property type="protein sequence ID" value="HPBE_0000400701-mRNA-1"/>
    <property type="gene ID" value="HPBE_0000400701"/>
</dbReference>
<gene>
    <name evidence="1" type="ORF">HPBE_LOCUS4008</name>
</gene>
<dbReference type="Proteomes" id="UP000050761">
    <property type="component" value="Unassembled WGS sequence"/>
</dbReference>
<keyword evidence="2" id="KW-1185">Reference proteome</keyword>
<dbReference type="AlphaFoldDB" id="A0A183FCW5"/>
<sequence>MIVPAILRALKRATRWQTTEVFYYWTFQDLHPGRTFMFDRRIKHVIFVLPATENGVGSWNALADAVAMWVAAGAQVFLVAGPRTGNDAAWIRLATKAREILEKHIKPAFQAQIHDTLPRGTDVVEMHAPCAVL</sequence>
<protein>
    <submittedName>
        <fullName evidence="3">Glycosyltransferase</fullName>
    </submittedName>
</protein>
<dbReference type="EMBL" id="UZAH01023583">
    <property type="protein sequence ID" value="VDO57310.1"/>
    <property type="molecule type" value="Genomic_DNA"/>
</dbReference>